<gene>
    <name evidence="2" type="ORF">I0C86_08165</name>
</gene>
<accession>A0ABS0GRY3</accession>
<evidence type="ECO:0000313" key="2">
    <source>
        <dbReference type="EMBL" id="MBF9128958.1"/>
    </source>
</evidence>
<organism evidence="2 3">
    <name type="scientific">Plantactinospora alkalitolerans</name>
    <dbReference type="NCBI Taxonomy" id="2789879"/>
    <lineage>
        <taxon>Bacteria</taxon>
        <taxon>Bacillati</taxon>
        <taxon>Actinomycetota</taxon>
        <taxon>Actinomycetes</taxon>
        <taxon>Micromonosporales</taxon>
        <taxon>Micromonosporaceae</taxon>
        <taxon>Plantactinospora</taxon>
    </lineage>
</organism>
<comment type="caution">
    <text evidence="2">The sequence shown here is derived from an EMBL/GenBank/DDBJ whole genome shotgun (WGS) entry which is preliminary data.</text>
</comment>
<reference evidence="2 3" key="1">
    <citation type="submission" date="2020-11" db="EMBL/GenBank/DDBJ databases">
        <title>A novel isolate from a Black sea contaminated sediment with potential to produce alkanes: Plantactinospora alkalitolerans sp. nov.</title>
        <authorList>
            <person name="Carro L."/>
            <person name="Veyisoglu A."/>
            <person name="Guven K."/>
            <person name="Schumann P."/>
            <person name="Klenk H.-P."/>
            <person name="Sahin N."/>
        </authorList>
    </citation>
    <scope>NUCLEOTIDE SEQUENCE [LARGE SCALE GENOMIC DNA]</scope>
    <source>
        <strain evidence="2 3">S1510</strain>
    </source>
</reference>
<dbReference type="RefSeq" id="WP_196200600.1">
    <property type="nucleotide sequence ID" value="NZ_JADPUN010000099.1"/>
</dbReference>
<dbReference type="EMBL" id="JADPUN010000099">
    <property type="protein sequence ID" value="MBF9128958.1"/>
    <property type="molecule type" value="Genomic_DNA"/>
</dbReference>
<feature type="compositionally biased region" description="Low complexity" evidence="1">
    <location>
        <begin position="160"/>
        <end position="170"/>
    </location>
</feature>
<name>A0ABS0GRY3_9ACTN</name>
<keyword evidence="3" id="KW-1185">Reference proteome</keyword>
<dbReference type="Proteomes" id="UP000638560">
    <property type="component" value="Unassembled WGS sequence"/>
</dbReference>
<evidence type="ECO:0000256" key="1">
    <source>
        <dbReference type="SAM" id="MobiDB-lite"/>
    </source>
</evidence>
<evidence type="ECO:0000313" key="3">
    <source>
        <dbReference type="Proteomes" id="UP000638560"/>
    </source>
</evidence>
<proteinExistence type="predicted"/>
<feature type="region of interest" description="Disordered" evidence="1">
    <location>
        <begin position="149"/>
        <end position="191"/>
    </location>
</feature>
<sequence>MPSLQDVADQINAKLDEINVNTAATANACGAIRNELVTLNDRVSTLDDHLQEGFVNLAGGLFAIWEVQKAALVQAEHHSQQHDTIICLLENTNELLCGITRKMTTQIGIGQAVARIAERVEGIAERAEPAAAGDFDRLRDVRTDLARCCPPDPEEPEPCPEACPVPALEAYEPDGQDWTPADPPDSDGGPR</sequence>
<protein>
    <submittedName>
        <fullName evidence="2">Uncharacterized protein</fullName>
    </submittedName>
</protein>